<dbReference type="RefSeq" id="WP_341418868.1">
    <property type="nucleotide sequence ID" value="NZ_JBBPCC010000023.1"/>
</dbReference>
<accession>A0ABU9DS75</accession>
<protein>
    <submittedName>
        <fullName evidence="1">DUF6470 family protein</fullName>
    </submittedName>
</protein>
<keyword evidence="2" id="KW-1185">Reference proteome</keyword>
<sequence>MNIPQIQIRQQQGLLGIDADLGRYDIKQPQATFEMHTTPIRLDIETIKGQLSVDNTRWHDALGYGPHLEAMSRIYSTCKEIAIQGIAKRVADGNRMAAIHTGENAIASLARESMDDVDNFQFMYMGNADFDNIDIRYEPSKVNIEVEEARVEFNVQVNRPEIEYTVGKRDIYVSQYPKVEIIPPEIDLKI</sequence>
<evidence type="ECO:0000313" key="1">
    <source>
        <dbReference type="EMBL" id="MEK8131737.1"/>
    </source>
</evidence>
<dbReference type="Pfam" id="PF20074">
    <property type="entry name" value="DUF6470"/>
    <property type="match status" value="1"/>
</dbReference>
<reference evidence="1 2" key="1">
    <citation type="submission" date="2024-04" db="EMBL/GenBank/DDBJ databases">
        <title>draft genome sequnece of Paenibacillus filicis.</title>
        <authorList>
            <person name="Kim D.-U."/>
        </authorList>
    </citation>
    <scope>NUCLEOTIDE SEQUENCE [LARGE SCALE GENOMIC DNA]</scope>
    <source>
        <strain evidence="1 2">KACC14197</strain>
    </source>
</reference>
<name>A0ABU9DS75_9BACL</name>
<comment type="caution">
    <text evidence="1">The sequence shown here is derived from an EMBL/GenBank/DDBJ whole genome shotgun (WGS) entry which is preliminary data.</text>
</comment>
<gene>
    <name evidence="1" type="ORF">WMW72_27900</name>
</gene>
<evidence type="ECO:0000313" key="2">
    <source>
        <dbReference type="Proteomes" id="UP001469365"/>
    </source>
</evidence>
<dbReference type="EMBL" id="JBBPCC010000023">
    <property type="protein sequence ID" value="MEK8131737.1"/>
    <property type="molecule type" value="Genomic_DNA"/>
</dbReference>
<dbReference type="Proteomes" id="UP001469365">
    <property type="component" value="Unassembled WGS sequence"/>
</dbReference>
<proteinExistence type="predicted"/>
<organism evidence="1 2">
    <name type="scientific">Paenibacillus filicis</name>
    <dbReference type="NCBI Taxonomy" id="669464"/>
    <lineage>
        <taxon>Bacteria</taxon>
        <taxon>Bacillati</taxon>
        <taxon>Bacillota</taxon>
        <taxon>Bacilli</taxon>
        <taxon>Bacillales</taxon>
        <taxon>Paenibacillaceae</taxon>
        <taxon>Paenibacillus</taxon>
    </lineage>
</organism>
<dbReference type="InterPro" id="IPR045527">
    <property type="entry name" value="DUF6470"/>
</dbReference>